<comment type="similarity">
    <text evidence="2">Belongs to the Sph1/Sph2 family.</text>
</comment>
<dbReference type="PANTHER" id="PTHR32114">
    <property type="entry name" value="ABC TRANSPORTER ABCH.3"/>
    <property type="match status" value="1"/>
</dbReference>
<organism evidence="4 5">
    <name type="scientific">Natrinema hispanicum</name>
    <dbReference type="NCBI Taxonomy" id="392421"/>
    <lineage>
        <taxon>Archaea</taxon>
        <taxon>Methanobacteriati</taxon>
        <taxon>Methanobacteriota</taxon>
        <taxon>Stenosarchaea group</taxon>
        <taxon>Halobacteria</taxon>
        <taxon>Halobacteriales</taxon>
        <taxon>Natrialbaceae</taxon>
        <taxon>Natrinema</taxon>
    </lineage>
</organism>
<name>A0A482YCE5_9EURY</name>
<dbReference type="InterPro" id="IPR027417">
    <property type="entry name" value="P-loop_NTPase"/>
</dbReference>
<dbReference type="InterPro" id="IPR038729">
    <property type="entry name" value="Rad50/SbcC_AAA"/>
</dbReference>
<dbReference type="PANTHER" id="PTHR32114:SF2">
    <property type="entry name" value="ABC TRANSPORTER ABCH.3"/>
    <property type="match status" value="1"/>
</dbReference>
<dbReference type="EMBL" id="SHMP01000004">
    <property type="protein sequence ID" value="RZV10489.1"/>
    <property type="molecule type" value="Genomic_DNA"/>
</dbReference>
<comment type="caution">
    <text evidence="4">The sequence shown here is derived from an EMBL/GenBank/DDBJ whole genome shotgun (WGS) entry which is preliminary data.</text>
</comment>
<reference evidence="4 5" key="1">
    <citation type="submission" date="2019-02" db="EMBL/GenBank/DDBJ databases">
        <title>Genomic Encyclopedia of Archaeal and Bacterial Type Strains, Phase II (KMG-II): from individual species to whole genera.</title>
        <authorList>
            <person name="Goeker M."/>
        </authorList>
    </citation>
    <scope>NUCLEOTIDE SEQUENCE [LARGE SCALE GENOMIC DNA]</scope>
    <source>
        <strain evidence="4 5">DSM 18328</strain>
    </source>
</reference>
<evidence type="ECO:0000313" key="4">
    <source>
        <dbReference type="EMBL" id="RZV10489.1"/>
    </source>
</evidence>
<dbReference type="Proteomes" id="UP000291097">
    <property type="component" value="Unassembled WGS sequence"/>
</dbReference>
<dbReference type="Pfam" id="PF13476">
    <property type="entry name" value="AAA_23"/>
    <property type="match status" value="1"/>
</dbReference>
<evidence type="ECO:0000313" key="5">
    <source>
        <dbReference type="Proteomes" id="UP000291097"/>
    </source>
</evidence>
<protein>
    <submittedName>
        <fullName evidence="4">AAA domain-containing protein</fullName>
    </submittedName>
</protein>
<dbReference type="RefSeq" id="WP_130499995.1">
    <property type="nucleotide sequence ID" value="NZ_SHMP01000004.1"/>
</dbReference>
<accession>A0A482YCE5</accession>
<gene>
    <name evidence="4" type="ORF">BDK88_1657</name>
</gene>
<evidence type="ECO:0000256" key="2">
    <source>
        <dbReference type="ARBA" id="ARBA00049666"/>
    </source>
</evidence>
<dbReference type="Gene3D" id="3.40.50.300">
    <property type="entry name" value="P-loop containing nucleotide triphosphate hydrolases"/>
    <property type="match status" value="2"/>
</dbReference>
<dbReference type="AlphaFoldDB" id="A0A482YCE5"/>
<evidence type="ECO:0000259" key="3">
    <source>
        <dbReference type="Pfam" id="PF13476"/>
    </source>
</evidence>
<dbReference type="SUPFAM" id="SSF52540">
    <property type="entry name" value="P-loop containing nucleoside triphosphate hydrolases"/>
    <property type="match status" value="1"/>
</dbReference>
<keyword evidence="1" id="KW-0175">Coiled coil</keyword>
<proteinExistence type="inferred from homology"/>
<sequence>MRIHKIHIRNFRGIRDFETEFRRSGALFYGPNGAGKSSVLQSIEFLLTGCVRDLEGSGTGRQDPEKHIRHRGVDPSESWVTATFLDGGEEIKIKRTVGNSDQLEIVSDHSTLPSKLKTQQTAMRLSQNRLSRDEVLDFVTTSPGSRGDALNEILRVQNTEDKRKAFAKAVSDQKSQIDSLQDDLKKQRDDFYDALEDTVSNKTDNQVMVDADSDALEVINTLRSEYEVSSLSELDEKEFTAGITKPTSYSRTHPLDRGDLRSEFEVLEEWFSWEGEMALADRQKLRDKLEEFEQNSELRRDVRAQNLLEQGEELLTEFEPDCPLCLYTWDDATELRERIEKRQDSASHAEELRGEIDDLRDEQLERIKEVQNAANTLIKVFEDEDPESYPQPIAQWTRELGTIEAELREYRKQLEAGDVLEVPFPSLGREELTAKLLTADLEEAVVEMKAQWESEQEGNEGMSSYRVLAVAYDRFSRYSEIQEDIKKAEEVLSTLETVNNEFRTARQRHYDRTLEKIRERFEEIYCDLHTDEEVKDFSADLKSTDHGVKFRTSFRDSDTHRPNLVYSEGHQDSMGLALFLAMCEVVGGEELEFLLLDDVVTSIDAAHRSAIANLLGNDIGGDFQLIMTTHDKVWARRLRTTKYIQNTIHFADCKFQAGVHHSEDIANPWGMIDYYLDRNEITAAAAWGRKTAEWFCSKGCEQFGAELPYGNRENLGLQDYFDGIVGELEFLLERGDVDDETIFGESELSDTDEMVGNLRRLKNEHIWGLNENIHYNEEFEASYSPDDLREDIAVFDQLYNVLHCPNCNNWRQHGRDGVYCSCGTIWKT</sequence>
<dbReference type="OrthoDB" id="25344at2157"/>
<feature type="domain" description="Rad50/SbcC-type AAA" evidence="3">
    <location>
        <begin position="5"/>
        <end position="187"/>
    </location>
</feature>
<evidence type="ECO:0000256" key="1">
    <source>
        <dbReference type="ARBA" id="ARBA00023054"/>
    </source>
</evidence>